<dbReference type="SMART" id="SM00898">
    <property type="entry name" value="Fapy_DNA_glyco"/>
    <property type="match status" value="1"/>
</dbReference>
<evidence type="ECO:0000256" key="12">
    <source>
        <dbReference type="ARBA" id="ARBA00022833"/>
    </source>
</evidence>
<dbReference type="InterPro" id="IPR010979">
    <property type="entry name" value="Ribosomal_uS13-like_H2TH"/>
</dbReference>
<keyword evidence="13" id="KW-0238">DNA-binding</keyword>
<dbReference type="EC" id="3.2.2.23" evidence="5"/>
<accession>A0A3N0HYB3</accession>
<dbReference type="SMART" id="SM01232">
    <property type="entry name" value="H2TH"/>
    <property type="match status" value="1"/>
</dbReference>
<evidence type="ECO:0000259" key="21">
    <source>
        <dbReference type="PROSITE" id="PS51066"/>
    </source>
</evidence>
<evidence type="ECO:0000256" key="13">
    <source>
        <dbReference type="ARBA" id="ARBA00023125"/>
    </source>
</evidence>
<organism evidence="23 24">
    <name type="scientific">Absicoccus porci</name>
    <dbReference type="NCBI Taxonomy" id="2486576"/>
    <lineage>
        <taxon>Bacteria</taxon>
        <taxon>Bacillati</taxon>
        <taxon>Bacillota</taxon>
        <taxon>Erysipelotrichia</taxon>
        <taxon>Erysipelotrichales</taxon>
        <taxon>Erysipelotrichaceae</taxon>
        <taxon>Absicoccus</taxon>
    </lineage>
</organism>
<evidence type="ECO:0000256" key="9">
    <source>
        <dbReference type="ARBA" id="ARBA00022763"/>
    </source>
</evidence>
<evidence type="ECO:0000256" key="2">
    <source>
        <dbReference type="ARBA" id="ARBA00001947"/>
    </source>
</evidence>
<dbReference type="Pfam" id="PF06831">
    <property type="entry name" value="H2TH"/>
    <property type="match status" value="1"/>
</dbReference>
<dbReference type="OrthoDB" id="9800855at2"/>
<evidence type="ECO:0000256" key="3">
    <source>
        <dbReference type="ARBA" id="ARBA00009409"/>
    </source>
</evidence>
<evidence type="ECO:0000256" key="14">
    <source>
        <dbReference type="ARBA" id="ARBA00023204"/>
    </source>
</evidence>
<dbReference type="NCBIfam" id="NF002211">
    <property type="entry name" value="PRK01103.1"/>
    <property type="match status" value="1"/>
</dbReference>
<dbReference type="NCBIfam" id="TIGR00577">
    <property type="entry name" value="fpg"/>
    <property type="match status" value="1"/>
</dbReference>
<dbReference type="FunFam" id="1.10.8.50:FF:000003">
    <property type="entry name" value="Formamidopyrimidine-DNA glycosylase"/>
    <property type="match status" value="1"/>
</dbReference>
<dbReference type="PROSITE" id="PS51066">
    <property type="entry name" value="ZF_FPG_2"/>
    <property type="match status" value="1"/>
</dbReference>
<dbReference type="SUPFAM" id="SSF57716">
    <property type="entry name" value="Glucocorticoid receptor-like (DNA-binding domain)"/>
    <property type="match status" value="1"/>
</dbReference>
<dbReference type="EMBL" id="RJQC01000003">
    <property type="protein sequence ID" value="RNM29741.1"/>
    <property type="molecule type" value="Genomic_DNA"/>
</dbReference>
<evidence type="ECO:0000313" key="24">
    <source>
        <dbReference type="Proteomes" id="UP000276568"/>
    </source>
</evidence>
<dbReference type="InterPro" id="IPR000214">
    <property type="entry name" value="Znf_DNA_glyclase/AP_lyase"/>
</dbReference>
<evidence type="ECO:0000256" key="5">
    <source>
        <dbReference type="ARBA" id="ARBA00012024"/>
    </source>
</evidence>
<keyword evidence="10 20" id="KW-0863">Zinc-finger</keyword>
<keyword evidence="24" id="KW-1185">Reference proteome</keyword>
<dbReference type="SUPFAM" id="SSF81624">
    <property type="entry name" value="N-terminal domain of MutM-like DNA repair proteins"/>
    <property type="match status" value="1"/>
</dbReference>
<proteinExistence type="inferred from homology"/>
<dbReference type="Gene3D" id="3.20.190.10">
    <property type="entry name" value="MutM-like, N-terminal"/>
    <property type="match status" value="1"/>
</dbReference>
<dbReference type="Gene3D" id="1.10.8.50">
    <property type="match status" value="1"/>
</dbReference>
<name>A0A3N0HYB3_9FIRM</name>
<keyword evidence="14" id="KW-0234">DNA repair</keyword>
<dbReference type="GO" id="GO:0003690">
    <property type="term" value="F:double-stranded DNA binding"/>
    <property type="evidence" value="ECO:0007669"/>
    <property type="project" value="UniProtKB-ARBA"/>
</dbReference>
<evidence type="ECO:0000256" key="8">
    <source>
        <dbReference type="ARBA" id="ARBA00022723"/>
    </source>
</evidence>
<dbReference type="InterPro" id="IPR012319">
    <property type="entry name" value="FPG_cat"/>
</dbReference>
<evidence type="ECO:0000256" key="10">
    <source>
        <dbReference type="ARBA" id="ARBA00022771"/>
    </source>
</evidence>
<dbReference type="SUPFAM" id="SSF46946">
    <property type="entry name" value="S13-like H2TH domain"/>
    <property type="match status" value="1"/>
</dbReference>
<keyword evidence="17 23" id="KW-0326">Glycosidase</keyword>
<evidence type="ECO:0000256" key="11">
    <source>
        <dbReference type="ARBA" id="ARBA00022801"/>
    </source>
</evidence>
<dbReference type="PROSITE" id="PS51068">
    <property type="entry name" value="FPG_CAT"/>
    <property type="match status" value="1"/>
</dbReference>
<dbReference type="GO" id="GO:0034039">
    <property type="term" value="F:8-oxo-7,8-dihydroguanine DNA N-glycosylase activity"/>
    <property type="evidence" value="ECO:0007669"/>
    <property type="project" value="TreeGrafter"/>
</dbReference>
<dbReference type="InterPro" id="IPR035937">
    <property type="entry name" value="FPG_N"/>
</dbReference>
<evidence type="ECO:0000256" key="20">
    <source>
        <dbReference type="PROSITE-ProRule" id="PRU00391"/>
    </source>
</evidence>
<evidence type="ECO:0000259" key="22">
    <source>
        <dbReference type="PROSITE" id="PS51068"/>
    </source>
</evidence>
<evidence type="ECO:0000256" key="6">
    <source>
        <dbReference type="ARBA" id="ARBA00012720"/>
    </source>
</evidence>
<sequence>MPEGPEVQVVVSTLERQLQDCMINNVDVFYDKLIAYPSVDSFCQQIQGQTFHTFSRIGKYLLFTLDTSILVVHLRMEGRFYIYDQQPPVSKHIHSIWHMKDGRNVCYHDTRKFGRMWLYPKTEEITKLPALKNVGYDFTDPRADAMYFYQQIHSAHRPLKMALLDQSIIAGIGNIYADEICFATRLDPRSRCNRISKKDCANIIIQMRKILSEAIACGGTTIRDYTSSLGVSGRFQIHLQVHARKGEPCPVCGHTIEKITVGQRGTYLCRYCQKRK</sequence>
<evidence type="ECO:0000256" key="1">
    <source>
        <dbReference type="ARBA" id="ARBA00001668"/>
    </source>
</evidence>
<dbReference type="PANTHER" id="PTHR22993:SF9">
    <property type="entry name" value="FORMAMIDOPYRIMIDINE-DNA GLYCOSYLASE"/>
    <property type="match status" value="1"/>
</dbReference>
<dbReference type="GO" id="GO:0006284">
    <property type="term" value="P:base-excision repair"/>
    <property type="evidence" value="ECO:0007669"/>
    <property type="project" value="InterPro"/>
</dbReference>
<dbReference type="RefSeq" id="WP_128520804.1">
    <property type="nucleotide sequence ID" value="NZ_RJQC01000003.1"/>
</dbReference>
<evidence type="ECO:0000256" key="19">
    <source>
        <dbReference type="ARBA" id="ARBA00044632"/>
    </source>
</evidence>
<keyword evidence="16" id="KW-0511">Multifunctional enzyme</keyword>
<dbReference type="CDD" id="cd08966">
    <property type="entry name" value="EcFpg-like_N"/>
    <property type="match status" value="1"/>
</dbReference>
<dbReference type="Pfam" id="PF01149">
    <property type="entry name" value="Fapy_DNA_glyco"/>
    <property type="match status" value="1"/>
</dbReference>
<evidence type="ECO:0000256" key="15">
    <source>
        <dbReference type="ARBA" id="ARBA00023239"/>
    </source>
</evidence>
<evidence type="ECO:0000256" key="17">
    <source>
        <dbReference type="ARBA" id="ARBA00023295"/>
    </source>
</evidence>
<keyword evidence="8" id="KW-0479">Metal-binding</keyword>
<evidence type="ECO:0000256" key="7">
    <source>
        <dbReference type="ARBA" id="ARBA00016240"/>
    </source>
</evidence>
<dbReference type="InterPro" id="IPR015886">
    <property type="entry name" value="H2TH_FPG"/>
</dbReference>
<dbReference type="EC" id="4.2.99.18" evidence="6"/>
<dbReference type="PANTHER" id="PTHR22993">
    <property type="entry name" value="FORMAMIDOPYRIMIDINE-DNA GLYCOSYLASE"/>
    <property type="match status" value="1"/>
</dbReference>
<dbReference type="AlphaFoldDB" id="A0A3N0HYB3"/>
<comment type="caution">
    <text evidence="23">The sequence shown here is derived from an EMBL/GenBank/DDBJ whole genome shotgun (WGS) entry which is preliminary data.</text>
</comment>
<comment type="subunit">
    <text evidence="4">Monomer.</text>
</comment>
<comment type="cofactor">
    <cofactor evidence="2">
        <name>Zn(2+)</name>
        <dbReference type="ChEBI" id="CHEBI:29105"/>
    </cofactor>
</comment>
<evidence type="ECO:0000256" key="4">
    <source>
        <dbReference type="ARBA" id="ARBA00011245"/>
    </source>
</evidence>
<dbReference type="GO" id="GO:0003684">
    <property type="term" value="F:damaged DNA binding"/>
    <property type="evidence" value="ECO:0007669"/>
    <property type="project" value="InterPro"/>
</dbReference>
<keyword evidence="12" id="KW-0862">Zinc</keyword>
<feature type="domain" description="FPG-type" evidence="21">
    <location>
        <begin position="240"/>
        <end position="274"/>
    </location>
</feature>
<comment type="catalytic activity">
    <reaction evidence="19">
        <text>2'-deoxyribonucleotide-(2'-deoxyribose 5'-phosphate)-2'-deoxyribonucleotide-DNA = a 3'-end 2'-deoxyribonucleotide-(2,3-dehydro-2,3-deoxyribose 5'-phosphate)-DNA + a 5'-end 5'-phospho-2'-deoxyribonucleoside-DNA + H(+)</text>
        <dbReference type="Rhea" id="RHEA:66592"/>
        <dbReference type="Rhea" id="RHEA-COMP:13180"/>
        <dbReference type="Rhea" id="RHEA-COMP:16897"/>
        <dbReference type="Rhea" id="RHEA-COMP:17067"/>
        <dbReference type="ChEBI" id="CHEBI:15378"/>
        <dbReference type="ChEBI" id="CHEBI:136412"/>
        <dbReference type="ChEBI" id="CHEBI:157695"/>
        <dbReference type="ChEBI" id="CHEBI:167181"/>
        <dbReference type="EC" id="4.2.99.18"/>
    </reaction>
</comment>
<comment type="similarity">
    <text evidence="3">Belongs to the FPG family.</text>
</comment>
<gene>
    <name evidence="23" type="ORF">EDX97_08915</name>
</gene>
<dbReference type="PROSITE" id="PS01242">
    <property type="entry name" value="ZF_FPG_1"/>
    <property type="match status" value="1"/>
</dbReference>
<reference evidence="23 24" key="1">
    <citation type="submission" date="2018-11" db="EMBL/GenBank/DDBJ databases">
        <title>Clostridium sp. nov., a member of the family Erysipelotrichaceae isolated from pig faeces.</title>
        <authorList>
            <person name="Chang Y.-H."/>
        </authorList>
    </citation>
    <scope>NUCLEOTIDE SEQUENCE [LARGE SCALE GENOMIC DNA]</scope>
    <source>
        <strain evidence="23 24">YH-panp20</strain>
    </source>
</reference>
<comment type="catalytic activity">
    <reaction evidence="1">
        <text>Hydrolysis of DNA containing ring-opened 7-methylguanine residues, releasing 2,6-diamino-4-hydroxy-5-(N-methyl)formamidopyrimidine.</text>
        <dbReference type="EC" id="3.2.2.23"/>
    </reaction>
</comment>
<evidence type="ECO:0000313" key="23">
    <source>
        <dbReference type="EMBL" id="RNM29741.1"/>
    </source>
</evidence>
<protein>
    <recommendedName>
        <fullName evidence="7">Formamidopyrimidine-DNA glycosylase</fullName>
        <ecNumber evidence="5">3.2.2.23</ecNumber>
        <ecNumber evidence="6">4.2.99.18</ecNumber>
    </recommendedName>
    <alternativeName>
        <fullName evidence="18">DNA-(apurinic or apyrimidinic site) lyase MutM</fullName>
    </alternativeName>
</protein>
<dbReference type="Pfam" id="PF06827">
    <property type="entry name" value="zf-FPG_IleRS"/>
    <property type="match status" value="1"/>
</dbReference>
<dbReference type="GO" id="GO:0008270">
    <property type="term" value="F:zinc ion binding"/>
    <property type="evidence" value="ECO:0007669"/>
    <property type="project" value="UniProtKB-KW"/>
</dbReference>
<evidence type="ECO:0000256" key="18">
    <source>
        <dbReference type="ARBA" id="ARBA00030638"/>
    </source>
</evidence>
<dbReference type="InterPro" id="IPR010663">
    <property type="entry name" value="Znf_FPG/IleRS"/>
</dbReference>
<dbReference type="InterPro" id="IPR015887">
    <property type="entry name" value="DNA_glyclase_Znf_dom_DNA_BS"/>
</dbReference>
<keyword evidence="9" id="KW-0227">DNA damage</keyword>
<keyword evidence="15 23" id="KW-0456">Lyase</keyword>
<evidence type="ECO:0000256" key="16">
    <source>
        <dbReference type="ARBA" id="ARBA00023268"/>
    </source>
</evidence>
<dbReference type="GO" id="GO:0140078">
    <property type="term" value="F:class I DNA-(apurinic or apyrimidinic site) endonuclease activity"/>
    <property type="evidence" value="ECO:0007669"/>
    <property type="project" value="UniProtKB-EC"/>
</dbReference>
<dbReference type="InterPro" id="IPR020629">
    <property type="entry name" value="FPG_Glyclase"/>
</dbReference>
<keyword evidence="11 23" id="KW-0378">Hydrolase</keyword>
<feature type="domain" description="Formamidopyrimidine-DNA glycosylase catalytic" evidence="22">
    <location>
        <begin position="2"/>
        <end position="114"/>
    </location>
</feature>
<dbReference type="Proteomes" id="UP000276568">
    <property type="component" value="Unassembled WGS sequence"/>
</dbReference>